<dbReference type="RefSeq" id="WP_075633657.1">
    <property type="nucleotide sequence ID" value="NZ_MKIO01000021.1"/>
</dbReference>
<dbReference type="Proteomes" id="UP000186143">
    <property type="component" value="Unassembled WGS sequence"/>
</dbReference>
<accession>A0A1Q9AMM3</accession>
<dbReference type="EMBL" id="MKIO01000021">
    <property type="protein sequence ID" value="OLP56641.1"/>
    <property type="molecule type" value="Genomic_DNA"/>
</dbReference>
<protein>
    <submittedName>
        <fullName evidence="1">Uncharacterized protein</fullName>
    </submittedName>
</protein>
<dbReference type="OrthoDB" id="9811720at2"/>
<dbReference type="AlphaFoldDB" id="A0A1Q9AMM3"/>
<sequence length="66" mass="7702">MDNPVPTSQVDYGDIERLYRAVAEERPHAELLHQLYDLFGTDFDLRPPDHERRLVGTINGAKPWRL</sequence>
<proteinExistence type="predicted"/>
<evidence type="ECO:0000313" key="2">
    <source>
        <dbReference type="Proteomes" id="UP000186143"/>
    </source>
</evidence>
<organism evidence="1 2">
    <name type="scientific">Xaviernesmea rhizosphaerae</name>
    <dbReference type="NCBI Taxonomy" id="1672749"/>
    <lineage>
        <taxon>Bacteria</taxon>
        <taxon>Pseudomonadati</taxon>
        <taxon>Pseudomonadota</taxon>
        <taxon>Alphaproteobacteria</taxon>
        <taxon>Hyphomicrobiales</taxon>
        <taxon>Rhizobiaceae</taxon>
        <taxon>Rhizobium/Agrobacterium group</taxon>
        <taxon>Xaviernesmea</taxon>
    </lineage>
</organism>
<gene>
    <name evidence="1" type="ORF">BJF92_11155</name>
</gene>
<dbReference type="STRING" id="1672749.BJF92_11155"/>
<evidence type="ECO:0000313" key="1">
    <source>
        <dbReference type="EMBL" id="OLP56641.1"/>
    </source>
</evidence>
<name>A0A1Q9AMM3_9HYPH</name>
<reference evidence="1 2" key="1">
    <citation type="submission" date="2016-09" db="EMBL/GenBank/DDBJ databases">
        <title>Rhizobium sp. nov., a novel species isolated from the rice rhizosphere.</title>
        <authorList>
            <person name="Zhao J."/>
            <person name="Zhang X."/>
        </authorList>
    </citation>
    <scope>NUCLEOTIDE SEQUENCE [LARGE SCALE GENOMIC DNA]</scope>
    <source>
        <strain evidence="1 2">MH17</strain>
    </source>
</reference>
<comment type="caution">
    <text evidence="1">The sequence shown here is derived from an EMBL/GenBank/DDBJ whole genome shotgun (WGS) entry which is preliminary data.</text>
</comment>